<accession>A0ABX5VN48</accession>
<protein>
    <recommendedName>
        <fullName evidence="4">Baseplate assembly protein</fullName>
    </recommendedName>
</protein>
<dbReference type="Proteomes" id="UP000313948">
    <property type="component" value="Chromosome"/>
</dbReference>
<evidence type="ECO:0000256" key="1">
    <source>
        <dbReference type="SAM" id="MobiDB-lite"/>
    </source>
</evidence>
<evidence type="ECO:0008006" key="4">
    <source>
        <dbReference type="Google" id="ProtNLM"/>
    </source>
</evidence>
<name>A0ABX5VN48_9MICO</name>
<reference evidence="2 3" key="1">
    <citation type="submission" date="2019-05" db="EMBL/GenBank/DDBJ databases">
        <title>Georgenia *** sp. nov., and Georgenia *** sp. nov., isolated from the intestinal contents of plateau pika (Ochotona curzoniae) in the Qinghai-Tibet plateau of China.</title>
        <authorList>
            <person name="Tian Z."/>
        </authorList>
    </citation>
    <scope>NUCLEOTIDE SEQUENCE [LARGE SCALE GENOMIC DNA]</scope>
    <source>
        <strain evidence="2 3">Z294</strain>
    </source>
</reference>
<sequence>MSSHPPRRSPDLRRTADEVADELLRRRPGYVPAWSARPGDPGRAVLAAEATMAASLWARVDKAPDKHKMAFLSSLGIDALPPAAARAPVRFDPLPAPPGLSDRVTVGAVIPAGSAVGAPAPDGGHVAFRTEHDLGISPSVLAEVRSVVPGSDAVADHTTEALGGRPFAPFTGAQPVRRALYLGHDRLFALKDEATITVEIELAQDSRVPLQLTWSVWDGTVWRAFPADQVTDLTDTRTARDEPARSLGRSGTVTMTSHGIESARTEVDGIPSYWLRAQLDSVLGPADPLALPQIDQIRVAVTLGSASTPVTFPLTTLLVDGSPVDPTLPFLPFGPAPDRTSVLYVDATEVVAAGTATADLVVATSPSTGRAPTADPDLLLEYWNGRGWVDLVPGGMFTPEADNVRNVLPVTLPTDWLPSQVQEETGTWARLRLAPGSSYAGTREIQIGSDTVEVPESAPVLFSDLRVEVRGRSPATAADHVITFDGSLHRERTEAARWRGTPFLPFTPLEDRTPALYLGFDGPLPAADLGLLFEIEPPADGNGASPADHELLWERYDGRGWTTLPVEDGTDHLTDTGLVRPTWPGNRPLRRVGPARAVGTTVTTLTPADAARFEAGELVHVRDENGGELVTVASVAGRTITLSRPLRDEHPRATVEDPEPPLFGTPRTWLRARLTPGSPLPDVTVNRVVPNVAWTTQSRPVNGEVLGSGTGRPNQRLFSTNAPLLPGLVVEVRELDGPRSRTDLPILERELAGSAHTLVVERADDGSPTAVWVRWTVRPNLTSSSPTDRHLTVDLATGVHRFGDDRHGRALPTGADNVRLTGTSGGGPEGNVAAGAIANPLSAMLVGALSNPVAASGGAAAETAERVILRAPHVVRHRFQAVTESDYGALALEASPEVLLATVVAHPDDLGGTLAVHVLPESHATPPVPSAQLLEKVRRHLVRRCPPGALVGLTVTGPVFVAVGLEVTVALRRPTPGNVRPGNPLDRVAAAVRSYLHPVTGGHGFGATVHPARLAGLLENHPDVDHVESFTVLVGGRVAGTSHQLGRAELPVPGPVTLTLTRPEVH</sequence>
<dbReference type="EMBL" id="CP040899">
    <property type="protein sequence ID" value="QDB79393.1"/>
    <property type="molecule type" value="Genomic_DNA"/>
</dbReference>
<dbReference type="RefSeq" id="WP_139948474.1">
    <property type="nucleotide sequence ID" value="NZ_CP040899.1"/>
</dbReference>
<evidence type="ECO:0000313" key="3">
    <source>
        <dbReference type="Proteomes" id="UP000313948"/>
    </source>
</evidence>
<organism evidence="2 3">
    <name type="scientific">Georgenia wutianyii</name>
    <dbReference type="NCBI Taxonomy" id="2585135"/>
    <lineage>
        <taxon>Bacteria</taxon>
        <taxon>Bacillati</taxon>
        <taxon>Actinomycetota</taxon>
        <taxon>Actinomycetes</taxon>
        <taxon>Micrococcales</taxon>
        <taxon>Bogoriellaceae</taxon>
        <taxon>Georgenia</taxon>
    </lineage>
</organism>
<feature type="region of interest" description="Disordered" evidence="1">
    <location>
        <begin position="572"/>
        <end position="592"/>
    </location>
</feature>
<proteinExistence type="predicted"/>
<keyword evidence="3" id="KW-1185">Reference proteome</keyword>
<evidence type="ECO:0000313" key="2">
    <source>
        <dbReference type="EMBL" id="QDB79393.1"/>
    </source>
</evidence>
<gene>
    <name evidence="2" type="ORF">FE251_08430</name>
</gene>